<evidence type="ECO:0000256" key="1">
    <source>
        <dbReference type="SAM" id="Phobius"/>
    </source>
</evidence>
<gene>
    <name evidence="2" type="ORF">DVK85_07580</name>
</gene>
<name>A0A345HBZ8_9FLAO</name>
<keyword evidence="1" id="KW-0812">Transmembrane</keyword>
<dbReference type="AlphaFoldDB" id="A0A345HBZ8"/>
<keyword evidence="1" id="KW-0472">Membrane</keyword>
<accession>A0A345HBZ8</accession>
<keyword evidence="3" id="KW-1185">Reference proteome</keyword>
<organism evidence="2 3">
    <name type="scientific">Flavobacterium arcticum</name>
    <dbReference type="NCBI Taxonomy" id="1784713"/>
    <lineage>
        <taxon>Bacteria</taxon>
        <taxon>Pseudomonadati</taxon>
        <taxon>Bacteroidota</taxon>
        <taxon>Flavobacteriia</taxon>
        <taxon>Flavobacteriales</taxon>
        <taxon>Flavobacteriaceae</taxon>
        <taxon>Flavobacterium</taxon>
    </lineage>
</organism>
<evidence type="ECO:0000313" key="2">
    <source>
        <dbReference type="EMBL" id="AXG74108.1"/>
    </source>
</evidence>
<dbReference type="OrthoDB" id="1524706at2"/>
<proteinExistence type="predicted"/>
<dbReference type="KEGG" id="fat:DVK85_07580"/>
<feature type="transmembrane region" description="Helical" evidence="1">
    <location>
        <begin position="6"/>
        <end position="23"/>
    </location>
</feature>
<sequence length="156" mass="18018">METGTIIIGIAIFILIFIPLVLAQTKRKNEEKVILNKLLKTAKDKWCTIEQYDIWNQSAIGIDSTNKTLFFIEAPTKEAVQINLNTIKQCRIVNASRVLENEDIEPMAVRKLELSFIKTHPEDEIRILFFDANISLQVDEELKLIKKWHIIIAKTL</sequence>
<dbReference type="EMBL" id="CP031188">
    <property type="protein sequence ID" value="AXG74108.1"/>
    <property type="molecule type" value="Genomic_DNA"/>
</dbReference>
<evidence type="ECO:0000313" key="3">
    <source>
        <dbReference type="Proteomes" id="UP000253951"/>
    </source>
</evidence>
<dbReference type="RefSeq" id="WP_114677866.1">
    <property type="nucleotide sequence ID" value="NZ_CP031188.1"/>
</dbReference>
<reference evidence="2 3" key="1">
    <citation type="submission" date="2018-07" db="EMBL/GenBank/DDBJ databases">
        <title>Complete genome sequence of Flavobacterium arcticum type strain SM1502T.</title>
        <authorList>
            <person name="Li Y."/>
            <person name="Li D.-D."/>
        </authorList>
    </citation>
    <scope>NUCLEOTIDE SEQUENCE [LARGE SCALE GENOMIC DNA]</scope>
    <source>
        <strain evidence="2 3">SM1502</strain>
    </source>
</reference>
<dbReference type="Proteomes" id="UP000253951">
    <property type="component" value="Chromosome"/>
</dbReference>
<protein>
    <submittedName>
        <fullName evidence="2">Uncharacterized protein</fullName>
    </submittedName>
</protein>
<keyword evidence="1" id="KW-1133">Transmembrane helix</keyword>